<dbReference type="Proteomes" id="UP000070533">
    <property type="component" value="Unassembled WGS sequence"/>
</dbReference>
<evidence type="ECO:0000259" key="1">
    <source>
        <dbReference type="Pfam" id="PF12702"/>
    </source>
</evidence>
<reference evidence="3" key="1">
    <citation type="submission" date="2016-01" db="EMBL/GenBank/DDBJ databases">
        <authorList>
            <person name="Mitreva M."/>
            <person name="Pepin K.H."/>
            <person name="Mihindukulasuriya K.A."/>
            <person name="Fulton R."/>
            <person name="Fronick C."/>
            <person name="O'Laughlin M."/>
            <person name="Miner T."/>
            <person name="Herter B."/>
            <person name="Rosa B.A."/>
            <person name="Cordes M."/>
            <person name="Tomlinson C."/>
            <person name="Wollam A."/>
            <person name="Palsikar V.B."/>
            <person name="Mardis E.R."/>
            <person name="Wilson R.K."/>
        </authorList>
    </citation>
    <scope>NUCLEOTIDE SEQUENCE [LARGE SCALE GENOMIC DNA]</scope>
    <source>
        <strain evidence="3">MJR7716</strain>
    </source>
</reference>
<evidence type="ECO:0000313" key="2">
    <source>
        <dbReference type="EMBL" id="KXA44303.1"/>
    </source>
</evidence>
<dbReference type="AlphaFoldDB" id="A0A133QNE2"/>
<dbReference type="InterPro" id="IPR024311">
    <property type="entry name" value="Lipocalin-like"/>
</dbReference>
<proteinExistence type="predicted"/>
<sequence length="156" mass="17284">MYISFDYKTELKQYYSAFTNEQNMKKIICIGAAFACISAFVSCGNKNAKTSENTTEADTINLIGQWTTSNPNDSTAQLGIELKENGIASSINMPTLPYDKWTKVNDSTVAIHGKSILDGEETELTDTFDLDKEKSVLKQRNTDIEYSLSPNSSPSK</sequence>
<protein>
    <recommendedName>
        <fullName evidence="1">Lipocalin-like domain-containing protein</fullName>
    </recommendedName>
</protein>
<feature type="domain" description="Lipocalin-like" evidence="1">
    <location>
        <begin position="61"/>
        <end position="146"/>
    </location>
</feature>
<keyword evidence="3" id="KW-1185">Reference proteome</keyword>
<gene>
    <name evidence="2" type="ORF">HMPREF3226_00220</name>
</gene>
<accession>A0A133QNE2</accession>
<dbReference type="PATRIC" id="fig|28128.5.peg.220"/>
<name>A0A133QNE2_9BACT</name>
<organism evidence="2 3">
    <name type="scientific">Prevotella corporis</name>
    <dbReference type="NCBI Taxonomy" id="28128"/>
    <lineage>
        <taxon>Bacteria</taxon>
        <taxon>Pseudomonadati</taxon>
        <taxon>Bacteroidota</taxon>
        <taxon>Bacteroidia</taxon>
        <taxon>Bacteroidales</taxon>
        <taxon>Prevotellaceae</taxon>
        <taxon>Prevotella</taxon>
    </lineage>
</organism>
<dbReference type="EMBL" id="LRQG01000010">
    <property type="protein sequence ID" value="KXA44303.1"/>
    <property type="molecule type" value="Genomic_DNA"/>
</dbReference>
<dbReference type="Gene3D" id="2.40.128.280">
    <property type="match status" value="1"/>
</dbReference>
<dbReference type="Pfam" id="PF12702">
    <property type="entry name" value="Lipocalin_3"/>
    <property type="match status" value="1"/>
</dbReference>
<comment type="caution">
    <text evidence="2">The sequence shown here is derived from an EMBL/GenBank/DDBJ whole genome shotgun (WGS) entry which is preliminary data.</text>
</comment>
<evidence type="ECO:0000313" key="3">
    <source>
        <dbReference type="Proteomes" id="UP000070533"/>
    </source>
</evidence>